<dbReference type="Pfam" id="PF00173">
    <property type="entry name" value="Cyt-b5"/>
    <property type="match status" value="1"/>
</dbReference>
<dbReference type="Gene3D" id="3.90.700.10">
    <property type="entry name" value="Succinate dehydrogenase/fumarate reductase flavoprotein, catalytic domain"/>
    <property type="match status" value="1"/>
</dbReference>
<comment type="cofactor">
    <cofactor evidence="1">
        <name>FAD</name>
        <dbReference type="ChEBI" id="CHEBI:57692"/>
    </cofactor>
</comment>
<accession>C1MZH3</accession>
<dbReference type="Gene3D" id="3.50.50.60">
    <property type="entry name" value="FAD/NAD(P)-binding domain"/>
    <property type="match status" value="1"/>
</dbReference>
<evidence type="ECO:0000256" key="2">
    <source>
        <dbReference type="ARBA" id="ARBA00022617"/>
    </source>
</evidence>
<dbReference type="PROSITE" id="PS50255">
    <property type="entry name" value="CYTOCHROME_B5_2"/>
    <property type="match status" value="1"/>
</dbReference>
<dbReference type="NCBIfam" id="TIGR01813">
    <property type="entry name" value="flavo_cyto_c"/>
    <property type="match status" value="1"/>
</dbReference>
<dbReference type="InterPro" id="IPR010960">
    <property type="entry name" value="Flavocytochrome_c"/>
</dbReference>
<dbReference type="InterPro" id="IPR036188">
    <property type="entry name" value="FAD/NAD-bd_sf"/>
</dbReference>
<dbReference type="EMBL" id="GG663743">
    <property type="protein sequence ID" value="EEH54869.1"/>
    <property type="molecule type" value="Genomic_DNA"/>
</dbReference>
<evidence type="ECO:0000256" key="1">
    <source>
        <dbReference type="ARBA" id="ARBA00001974"/>
    </source>
</evidence>
<evidence type="ECO:0000313" key="11">
    <source>
        <dbReference type="Proteomes" id="UP000001876"/>
    </source>
</evidence>
<dbReference type="InterPro" id="IPR018506">
    <property type="entry name" value="Cyt_B5_heme-BS"/>
</dbReference>
<keyword evidence="11" id="KW-1185">Reference proteome</keyword>
<feature type="domain" description="Cytochrome b5 heme-binding" evidence="9">
    <location>
        <begin position="568"/>
        <end position="645"/>
    </location>
</feature>
<keyword evidence="7" id="KW-0408">Iron</keyword>
<dbReference type="OMA" id="EDLWVVV"/>
<dbReference type="SUPFAM" id="SSF55856">
    <property type="entry name" value="Cytochrome b5-like heme/steroid binding domain"/>
    <property type="match status" value="1"/>
</dbReference>
<sequence>MSEQVIVIGGGLAGLSAAHTVLEHGGRVLLLDKSPFLGGNSTKATSGINGALTKTQAAKGIQDSADKFEQDCLKGAAGVGHTTPPAHTVPLAKVLAQGSGSSVDWLQDKFKLDLSLVSQLGGHSYPRTHRGKERFPGFTITYALMEALEKVMEDTDGELAKIVTKAEAKKLLTDAHGAVVGVEYVKGGETHKAMGPVVIATGGYGADYTGSSLLARHRPELQSLPTTNGDHCTGDGIKMAEAIGAGTVDMTSVQVHPTGLVNPSEPEAKVKFLAAEALRGVGGVLLDGNGKRFCDELGRRDYVSGEMNKGKGPFRLILNGKASKEIEWHCKHYVGRGIMKRFNSGEEVAREIGVSPSTLAQTFADYNRAAQTQSCPYGKKFFHNLPLEMNDTTFHVAIVTTVVHYTMGGLAINAESQVVNDRGIPVVGLYAAGEVAGGIHGRNRLGGNSLLDCVVFGRVAGDSVSKHLLSSALKTLRAGGPLSTDAALNRVSNIHAHVNPNMRIAVEPMEGGKQGVHINVQLDAAGGGGGGGGAMFSPPAAAVDHGAARPAPPPMAAKAPAPGGGGGARTFTEDEITKHNAEGDCWCIIEGKVYDLTSFLPDHPGGKKAIMLFAGKDATEEFNMLHPPNVIKKYLPPEALLGTVA</sequence>
<dbReference type="InterPro" id="IPR036400">
    <property type="entry name" value="Cyt_B5-like_heme/steroid_sf"/>
</dbReference>
<proteinExistence type="predicted"/>
<evidence type="ECO:0000256" key="3">
    <source>
        <dbReference type="ARBA" id="ARBA00022630"/>
    </source>
</evidence>
<protein>
    <submittedName>
        <fullName evidence="10">Predicted protein</fullName>
    </submittedName>
</protein>
<dbReference type="GO" id="GO:0020037">
    <property type="term" value="F:heme binding"/>
    <property type="evidence" value="ECO:0007669"/>
    <property type="project" value="InterPro"/>
</dbReference>
<keyword evidence="4" id="KW-0479">Metal-binding</keyword>
<evidence type="ECO:0000256" key="4">
    <source>
        <dbReference type="ARBA" id="ARBA00022723"/>
    </source>
</evidence>
<evidence type="ECO:0000313" key="10">
    <source>
        <dbReference type="EMBL" id="EEH54869.1"/>
    </source>
</evidence>
<evidence type="ECO:0000259" key="9">
    <source>
        <dbReference type="PROSITE" id="PS50255"/>
    </source>
</evidence>
<dbReference type="PANTHER" id="PTHR43400">
    <property type="entry name" value="FUMARATE REDUCTASE"/>
    <property type="match status" value="1"/>
</dbReference>
<keyword evidence="5" id="KW-0274">FAD</keyword>
<dbReference type="Gene3D" id="3.10.120.10">
    <property type="entry name" value="Cytochrome b5-like heme/steroid binding domain"/>
    <property type="match status" value="1"/>
</dbReference>
<dbReference type="InterPro" id="IPR027477">
    <property type="entry name" value="Succ_DH/fumarate_Rdtase_cat_sf"/>
</dbReference>
<dbReference type="InterPro" id="IPR050315">
    <property type="entry name" value="FAD-oxidoreductase_2"/>
</dbReference>
<evidence type="ECO:0000256" key="6">
    <source>
        <dbReference type="ARBA" id="ARBA00023002"/>
    </source>
</evidence>
<dbReference type="GO" id="GO:0046872">
    <property type="term" value="F:metal ion binding"/>
    <property type="evidence" value="ECO:0007669"/>
    <property type="project" value="UniProtKB-KW"/>
</dbReference>
<dbReference type="InterPro" id="IPR001199">
    <property type="entry name" value="Cyt_B5-like_heme/steroid-bd"/>
</dbReference>
<dbReference type="RefSeq" id="XP_003061219.1">
    <property type="nucleotide sequence ID" value="XM_003061173.1"/>
</dbReference>
<evidence type="ECO:0000256" key="7">
    <source>
        <dbReference type="ARBA" id="ARBA00023004"/>
    </source>
</evidence>
<dbReference type="SMART" id="SM01117">
    <property type="entry name" value="Cyt-b5"/>
    <property type="match status" value="1"/>
</dbReference>
<dbReference type="Proteomes" id="UP000001876">
    <property type="component" value="Unassembled WGS sequence"/>
</dbReference>
<gene>
    <name evidence="10" type="ORF">MICPUCDRAFT_63395</name>
</gene>
<dbReference type="PROSITE" id="PS00191">
    <property type="entry name" value="CYTOCHROME_B5_1"/>
    <property type="match status" value="1"/>
</dbReference>
<keyword evidence="3" id="KW-0285">Flavoprotein</keyword>
<dbReference type="GeneID" id="9686393"/>
<dbReference type="eggNOG" id="KOG0537">
    <property type="taxonomic scope" value="Eukaryota"/>
</dbReference>
<feature type="region of interest" description="Disordered" evidence="8">
    <location>
        <begin position="543"/>
        <end position="568"/>
    </location>
</feature>
<dbReference type="eggNOG" id="KOG2404">
    <property type="taxonomic scope" value="Eukaryota"/>
</dbReference>
<dbReference type="OrthoDB" id="10254877at2759"/>
<dbReference type="PANTHER" id="PTHR43400:SF1">
    <property type="entry name" value="FUMARATE REDUCTASE"/>
    <property type="match status" value="1"/>
</dbReference>
<evidence type="ECO:0000256" key="8">
    <source>
        <dbReference type="SAM" id="MobiDB-lite"/>
    </source>
</evidence>
<dbReference type="FunFam" id="3.10.120.10:FF:000009">
    <property type="entry name" value="Cytochrome b2, mitochondrial, putative"/>
    <property type="match status" value="1"/>
</dbReference>
<keyword evidence="2" id="KW-0349">Heme</keyword>
<dbReference type="Pfam" id="PF00890">
    <property type="entry name" value="FAD_binding_2"/>
    <property type="match status" value="1"/>
</dbReference>
<organism evidence="11">
    <name type="scientific">Micromonas pusilla (strain CCMP1545)</name>
    <name type="common">Picoplanktonic green alga</name>
    <dbReference type="NCBI Taxonomy" id="564608"/>
    <lineage>
        <taxon>Eukaryota</taxon>
        <taxon>Viridiplantae</taxon>
        <taxon>Chlorophyta</taxon>
        <taxon>Mamiellophyceae</taxon>
        <taxon>Mamiellales</taxon>
        <taxon>Mamiellaceae</taxon>
        <taxon>Micromonas</taxon>
    </lineage>
</organism>
<dbReference type="InterPro" id="IPR003953">
    <property type="entry name" value="FAD-dep_OxRdtase_2_FAD-bd"/>
</dbReference>
<reference evidence="10 11" key="1">
    <citation type="journal article" date="2009" name="Science">
        <title>Green evolution and dynamic adaptations revealed by genomes of the marine picoeukaryotes Micromonas.</title>
        <authorList>
            <person name="Worden A.Z."/>
            <person name="Lee J.H."/>
            <person name="Mock T."/>
            <person name="Rouze P."/>
            <person name="Simmons M.P."/>
            <person name="Aerts A.L."/>
            <person name="Allen A.E."/>
            <person name="Cuvelier M.L."/>
            <person name="Derelle E."/>
            <person name="Everett M.V."/>
            <person name="Foulon E."/>
            <person name="Grimwood J."/>
            <person name="Gundlach H."/>
            <person name="Henrissat B."/>
            <person name="Napoli C."/>
            <person name="McDonald S.M."/>
            <person name="Parker M.S."/>
            <person name="Rombauts S."/>
            <person name="Salamov A."/>
            <person name="Von Dassow P."/>
            <person name="Badger J.H."/>
            <person name="Coutinho P.M."/>
            <person name="Demir E."/>
            <person name="Dubchak I."/>
            <person name="Gentemann C."/>
            <person name="Eikrem W."/>
            <person name="Gready J.E."/>
            <person name="John U."/>
            <person name="Lanier W."/>
            <person name="Lindquist E.A."/>
            <person name="Lucas S."/>
            <person name="Mayer K.F."/>
            <person name="Moreau H."/>
            <person name="Not F."/>
            <person name="Otillar R."/>
            <person name="Panaud O."/>
            <person name="Pangilinan J."/>
            <person name="Paulsen I."/>
            <person name="Piegu B."/>
            <person name="Poliakov A."/>
            <person name="Robbens S."/>
            <person name="Schmutz J."/>
            <person name="Toulza E."/>
            <person name="Wyss T."/>
            <person name="Zelensky A."/>
            <person name="Zhou K."/>
            <person name="Armbrust E.V."/>
            <person name="Bhattacharya D."/>
            <person name="Goodenough U.W."/>
            <person name="Van de Peer Y."/>
            <person name="Grigoriev I.V."/>
        </authorList>
    </citation>
    <scope>NUCLEOTIDE SEQUENCE [LARGE SCALE GENOMIC DNA]</scope>
    <source>
        <strain evidence="10 11">CCMP1545</strain>
    </source>
</reference>
<keyword evidence="6" id="KW-0560">Oxidoreductase</keyword>
<dbReference type="GO" id="GO:0010181">
    <property type="term" value="F:FMN binding"/>
    <property type="evidence" value="ECO:0007669"/>
    <property type="project" value="InterPro"/>
</dbReference>
<evidence type="ECO:0000256" key="5">
    <source>
        <dbReference type="ARBA" id="ARBA00022827"/>
    </source>
</evidence>
<dbReference type="KEGG" id="mpp:MICPUCDRAFT_63395"/>
<dbReference type="PRINTS" id="PR00363">
    <property type="entry name" value="CYTOCHROMEB5"/>
</dbReference>
<dbReference type="SUPFAM" id="SSF51905">
    <property type="entry name" value="FAD/NAD(P)-binding domain"/>
    <property type="match status" value="1"/>
</dbReference>
<dbReference type="AlphaFoldDB" id="C1MZH3"/>
<name>C1MZH3_MICPC</name>
<dbReference type="GO" id="GO:0016491">
    <property type="term" value="F:oxidoreductase activity"/>
    <property type="evidence" value="ECO:0007669"/>
    <property type="project" value="UniProtKB-KW"/>
</dbReference>
<dbReference type="SUPFAM" id="SSF56425">
    <property type="entry name" value="Succinate dehydrogenase/fumarate reductase flavoprotein, catalytic domain"/>
    <property type="match status" value="1"/>
</dbReference>
<dbReference type="STRING" id="564608.C1MZH3"/>